<dbReference type="OrthoDB" id="5770459at2"/>
<keyword evidence="4" id="KW-1185">Reference proteome</keyword>
<evidence type="ECO:0000259" key="2">
    <source>
        <dbReference type="Pfam" id="PF20432"/>
    </source>
</evidence>
<feature type="domain" description="Antitoxin Xre-like helix-turn-helix" evidence="2">
    <location>
        <begin position="26"/>
        <end position="76"/>
    </location>
</feature>
<dbReference type="RefSeq" id="WP_111343168.1">
    <property type="nucleotide sequence ID" value="NZ_QLII01000001.1"/>
</dbReference>
<evidence type="ECO:0000313" key="3">
    <source>
        <dbReference type="EMBL" id="RAI75118.1"/>
    </source>
</evidence>
<protein>
    <submittedName>
        <fullName evidence="3">DUF2384 domain-containing protein</fullName>
    </submittedName>
</protein>
<name>A0A327NR08_9BACT</name>
<proteinExistence type="predicted"/>
<accession>A0A327NR08</accession>
<reference evidence="3 4" key="1">
    <citation type="submission" date="2018-06" db="EMBL/GenBank/DDBJ databases">
        <title>Spirosoma sp. HMF3257 Genome sequencing and assembly.</title>
        <authorList>
            <person name="Kang H."/>
            <person name="Cha I."/>
            <person name="Kim H."/>
            <person name="Kang J."/>
            <person name="Joh K."/>
        </authorList>
    </citation>
    <scope>NUCLEOTIDE SEQUENCE [LARGE SCALE GENOMIC DNA]</scope>
    <source>
        <strain evidence="3 4">HMF3257</strain>
    </source>
</reference>
<evidence type="ECO:0000259" key="1">
    <source>
        <dbReference type="Pfam" id="PF09722"/>
    </source>
</evidence>
<dbReference type="Proteomes" id="UP000249016">
    <property type="component" value="Unassembled WGS sequence"/>
</dbReference>
<dbReference type="Pfam" id="PF09722">
    <property type="entry name" value="Xre_MbcA_ParS_C"/>
    <property type="match status" value="1"/>
</dbReference>
<dbReference type="GO" id="GO:0003677">
    <property type="term" value="F:DNA binding"/>
    <property type="evidence" value="ECO:0007669"/>
    <property type="project" value="InterPro"/>
</dbReference>
<feature type="domain" description="Antitoxin Xre/MbcA/ParS-like toxin-binding" evidence="1">
    <location>
        <begin position="86"/>
        <end position="133"/>
    </location>
</feature>
<dbReference type="Pfam" id="PF20432">
    <property type="entry name" value="Xre-like-HTH"/>
    <property type="match status" value="1"/>
</dbReference>
<dbReference type="InterPro" id="IPR046847">
    <property type="entry name" value="Xre-like_HTH"/>
</dbReference>
<evidence type="ECO:0000313" key="4">
    <source>
        <dbReference type="Proteomes" id="UP000249016"/>
    </source>
</evidence>
<sequence length="136" mass="15302">MKTNQHLAPQLTGLRAKRPVQIKPTGLDARLNHLAQQLGVTLKELAPLLQLSESTLHRLRHQTTLSGPTAERAELLQQVIQHGLRVYADDEQALRDWLRYPLGELDGRTPLQTLTTIAGFTQVNDVLGRIEHGIFY</sequence>
<organism evidence="3 4">
    <name type="scientific">Spirosoma telluris</name>
    <dbReference type="NCBI Taxonomy" id="2183553"/>
    <lineage>
        <taxon>Bacteria</taxon>
        <taxon>Pseudomonadati</taxon>
        <taxon>Bacteroidota</taxon>
        <taxon>Cytophagia</taxon>
        <taxon>Cytophagales</taxon>
        <taxon>Cytophagaceae</taxon>
        <taxon>Spirosoma</taxon>
    </lineage>
</organism>
<gene>
    <name evidence="3" type="ORF">HMF3257_14600</name>
</gene>
<dbReference type="EMBL" id="QLII01000001">
    <property type="protein sequence ID" value="RAI75118.1"/>
    <property type="molecule type" value="Genomic_DNA"/>
</dbReference>
<comment type="caution">
    <text evidence="3">The sequence shown here is derived from an EMBL/GenBank/DDBJ whole genome shotgun (WGS) entry which is preliminary data.</text>
</comment>
<dbReference type="InterPro" id="IPR024467">
    <property type="entry name" value="Xre/MbcA/ParS-like_toxin-bd"/>
</dbReference>
<dbReference type="AlphaFoldDB" id="A0A327NR08"/>